<gene>
    <name evidence="1" type="ORF">KDK95_17730</name>
</gene>
<dbReference type="EMBL" id="JAGSOH010000050">
    <property type="protein sequence ID" value="MBR7828162.1"/>
    <property type="molecule type" value="Genomic_DNA"/>
</dbReference>
<dbReference type="Proteomes" id="UP000676325">
    <property type="component" value="Unassembled WGS sequence"/>
</dbReference>
<name>A0A941IJR6_9ACTN</name>
<comment type="caution">
    <text evidence="1">The sequence shown here is derived from an EMBL/GenBank/DDBJ whole genome shotgun (WGS) entry which is preliminary data.</text>
</comment>
<proteinExistence type="predicted"/>
<organism evidence="1 2">
    <name type="scientific">Actinospica acidithermotolerans</name>
    <dbReference type="NCBI Taxonomy" id="2828514"/>
    <lineage>
        <taxon>Bacteria</taxon>
        <taxon>Bacillati</taxon>
        <taxon>Actinomycetota</taxon>
        <taxon>Actinomycetes</taxon>
        <taxon>Catenulisporales</taxon>
        <taxon>Actinospicaceae</taxon>
        <taxon>Actinospica</taxon>
    </lineage>
</organism>
<keyword evidence="2" id="KW-1185">Reference proteome</keyword>
<accession>A0A941IJR6</accession>
<evidence type="ECO:0000313" key="2">
    <source>
        <dbReference type="Proteomes" id="UP000676325"/>
    </source>
</evidence>
<reference evidence="1" key="1">
    <citation type="submission" date="2021-04" db="EMBL/GenBank/DDBJ databases">
        <title>Genome based classification of Actinospica acidithermotolerans sp. nov., an actinobacterium isolated from an Indonesian hot spring.</title>
        <authorList>
            <person name="Kusuma A.B."/>
            <person name="Putra K.E."/>
            <person name="Nafisah S."/>
            <person name="Loh J."/>
            <person name="Nouioui I."/>
            <person name="Goodfellow M."/>
        </authorList>
    </citation>
    <scope>NUCLEOTIDE SEQUENCE</scope>
    <source>
        <strain evidence="1">MGRD01-02</strain>
    </source>
</reference>
<protein>
    <submittedName>
        <fullName evidence="1">Uncharacterized protein</fullName>
    </submittedName>
</protein>
<evidence type="ECO:0000313" key="1">
    <source>
        <dbReference type="EMBL" id="MBR7828162.1"/>
    </source>
</evidence>
<sequence>MSDTSTTTVRVEHYPRDVVDAAPTATHGLPQAVTARERAFAGVHREWLEKAAALGGGS</sequence>
<dbReference type="RefSeq" id="WP_212519302.1">
    <property type="nucleotide sequence ID" value="NZ_JAGSOH010000050.1"/>
</dbReference>
<dbReference type="AlphaFoldDB" id="A0A941IJR6"/>